<dbReference type="GO" id="GO:0004016">
    <property type="term" value="F:adenylate cyclase activity"/>
    <property type="evidence" value="ECO:0007669"/>
    <property type="project" value="TreeGrafter"/>
</dbReference>
<dbReference type="InterPro" id="IPR036388">
    <property type="entry name" value="WH-like_DNA-bd_sf"/>
</dbReference>
<dbReference type="InterPro" id="IPR003593">
    <property type="entry name" value="AAA+_ATPase"/>
</dbReference>
<dbReference type="InterPro" id="IPR027417">
    <property type="entry name" value="P-loop_NTPase"/>
</dbReference>
<evidence type="ECO:0000259" key="3">
    <source>
        <dbReference type="PROSITE" id="PS50043"/>
    </source>
</evidence>
<dbReference type="Proteomes" id="UP001143463">
    <property type="component" value="Unassembled WGS sequence"/>
</dbReference>
<sequence>MGPTLVGRSEELAALLDACHGGPGRLVLVTGCAGSGKTTLLEELTRRVTDAGAVVGSGHAVPGGGPFRPVAEALVRVAPPALADEGALSPFRAVLARILPTWPPALAAGTHLVDPVVVLGEAVLALLRVLSTDRRTVFVLDDAQWADRDTLALLEYLAGGLREVAATVVIAARDDQAVPDALTALHRHARIRTVALRPLPPADVALLVRRTVGGELPPEAEEYVARVSEGVPLLVTELAAGLLESGSLVPDGNGWRTTSTLTGGLPPSHLALVHNRVAGLAPRARELVRTAAVLGPELDADLLTTVLGSDAAEVADGLSSAVDAGLLTRNAAGDVRWRHALTCGAVLAGLTPPERGAIAARAAEALEDELGVRRALVADLHARGGRPARAAALLLEEARDAVAAGALATAQEILERSLVLAVGDPGLVVAITVERIQAFALATRTDEAIAAADVALPTATGADRTALAIAASRACVGGQRFDEAGRYLTLFGDPDDPRVQALAAHIALDAEDLDQALALATRAAAAAEQVGPPDVLCEALEVVGRALRRRDPKASVAAFERAEQVAAGHGLTPWRIRALAELGATELYGAAPAGRLAEAQTLALDAGMLGTATALDLQAVAMTVGTEGMVGVMSRAERCADRAGRLGLTGLQAHALMFAARGRVHAGRAGQADLLLDEVDRLVPSPLYRSERSHNRSTDAWLDGDDERAARELDDCIALLRELPAAPPAPVWGEWVVLRTVCDPTDDGPRAELRESDVLVQAVNRAALAYADAVAAAHVQQVDPGLLLAEGDRLLAPHPFLRHWLRIMLVPRAVDGRLGDAPALLREAHAWLLAHGENRMARLCAAHLRRLGLPVPRPGRYGEMVPPRLRALGVTGRELEVLRLVAEGLGNIEIAGRLQLSRRTVETHVSNLLLKTGTRSREGLTGLAP</sequence>
<dbReference type="GO" id="GO:0006355">
    <property type="term" value="P:regulation of DNA-templated transcription"/>
    <property type="evidence" value="ECO:0007669"/>
    <property type="project" value="InterPro"/>
</dbReference>
<keyword evidence="2" id="KW-0067">ATP-binding</keyword>
<dbReference type="PROSITE" id="PS50043">
    <property type="entry name" value="HTH_LUXR_2"/>
    <property type="match status" value="1"/>
</dbReference>
<dbReference type="GO" id="GO:0005737">
    <property type="term" value="C:cytoplasm"/>
    <property type="evidence" value="ECO:0007669"/>
    <property type="project" value="TreeGrafter"/>
</dbReference>
<dbReference type="PRINTS" id="PR00038">
    <property type="entry name" value="HTHLUXR"/>
</dbReference>
<evidence type="ECO:0000313" key="4">
    <source>
        <dbReference type="EMBL" id="GLL15798.1"/>
    </source>
</evidence>
<dbReference type="InterPro" id="IPR000792">
    <property type="entry name" value="Tscrpt_reg_LuxR_C"/>
</dbReference>
<dbReference type="RefSeq" id="WP_037044448.1">
    <property type="nucleotide sequence ID" value="NZ_BAAAUZ010000067.1"/>
</dbReference>
<evidence type="ECO:0000256" key="2">
    <source>
        <dbReference type="ARBA" id="ARBA00022840"/>
    </source>
</evidence>
<keyword evidence="5" id="KW-1185">Reference proteome</keyword>
<dbReference type="Gene3D" id="3.40.50.300">
    <property type="entry name" value="P-loop containing nucleotide triphosphate hydrolases"/>
    <property type="match status" value="1"/>
</dbReference>
<reference evidence="4" key="2">
    <citation type="submission" date="2023-01" db="EMBL/GenBank/DDBJ databases">
        <authorList>
            <person name="Sun Q."/>
            <person name="Evtushenko L."/>
        </authorList>
    </citation>
    <scope>NUCLEOTIDE SEQUENCE</scope>
    <source>
        <strain evidence="4">VKM Ac-1069</strain>
    </source>
</reference>
<name>A0A9W6P0V5_9PSEU</name>
<dbReference type="PROSITE" id="PS00622">
    <property type="entry name" value="HTH_LUXR_1"/>
    <property type="match status" value="1"/>
</dbReference>
<gene>
    <name evidence="4" type="ORF">GCM10017577_69520</name>
</gene>
<dbReference type="Pfam" id="PF13191">
    <property type="entry name" value="AAA_16"/>
    <property type="match status" value="1"/>
</dbReference>
<protein>
    <recommendedName>
        <fullName evidence="3">HTH luxR-type domain-containing protein</fullName>
    </recommendedName>
</protein>
<dbReference type="Pfam" id="PF00196">
    <property type="entry name" value="GerE"/>
    <property type="match status" value="1"/>
</dbReference>
<dbReference type="Gene3D" id="1.10.10.10">
    <property type="entry name" value="Winged helix-like DNA-binding domain superfamily/Winged helix DNA-binding domain"/>
    <property type="match status" value="1"/>
</dbReference>
<comment type="caution">
    <text evidence="4">The sequence shown here is derived from an EMBL/GenBank/DDBJ whole genome shotgun (WGS) entry which is preliminary data.</text>
</comment>
<reference evidence="4" key="1">
    <citation type="journal article" date="2014" name="Int. J. Syst. Evol. Microbiol.">
        <title>Complete genome sequence of Corynebacterium casei LMG S-19264T (=DSM 44701T), isolated from a smear-ripened cheese.</title>
        <authorList>
            <consortium name="US DOE Joint Genome Institute (JGI-PGF)"/>
            <person name="Walter F."/>
            <person name="Albersmeier A."/>
            <person name="Kalinowski J."/>
            <person name="Ruckert C."/>
        </authorList>
    </citation>
    <scope>NUCLEOTIDE SEQUENCE</scope>
    <source>
        <strain evidence="4">VKM Ac-1069</strain>
    </source>
</reference>
<dbReference type="SMART" id="SM00382">
    <property type="entry name" value="AAA"/>
    <property type="match status" value="1"/>
</dbReference>
<evidence type="ECO:0000313" key="5">
    <source>
        <dbReference type="Proteomes" id="UP001143463"/>
    </source>
</evidence>
<dbReference type="EMBL" id="BSFQ01000056">
    <property type="protein sequence ID" value="GLL15798.1"/>
    <property type="molecule type" value="Genomic_DNA"/>
</dbReference>
<dbReference type="CDD" id="cd06170">
    <property type="entry name" value="LuxR_C_like"/>
    <property type="match status" value="1"/>
</dbReference>
<dbReference type="AlphaFoldDB" id="A0A9W6P0V5"/>
<dbReference type="InterPro" id="IPR016032">
    <property type="entry name" value="Sig_transdc_resp-reg_C-effctor"/>
</dbReference>
<dbReference type="GO" id="GO:0005524">
    <property type="term" value="F:ATP binding"/>
    <property type="evidence" value="ECO:0007669"/>
    <property type="project" value="UniProtKB-KW"/>
</dbReference>
<accession>A0A9W6P0V5</accession>
<dbReference type="InterPro" id="IPR041664">
    <property type="entry name" value="AAA_16"/>
</dbReference>
<evidence type="ECO:0000256" key="1">
    <source>
        <dbReference type="ARBA" id="ARBA00022741"/>
    </source>
</evidence>
<dbReference type="SUPFAM" id="SSF46894">
    <property type="entry name" value="C-terminal effector domain of the bipartite response regulators"/>
    <property type="match status" value="1"/>
</dbReference>
<dbReference type="SUPFAM" id="SSF52540">
    <property type="entry name" value="P-loop containing nucleoside triphosphate hydrolases"/>
    <property type="match status" value="1"/>
</dbReference>
<dbReference type="PANTHER" id="PTHR16305">
    <property type="entry name" value="TESTICULAR SOLUBLE ADENYLYL CYCLASE"/>
    <property type="match status" value="1"/>
</dbReference>
<organism evidence="4 5">
    <name type="scientific">Pseudonocardia halophobica</name>
    <dbReference type="NCBI Taxonomy" id="29401"/>
    <lineage>
        <taxon>Bacteria</taxon>
        <taxon>Bacillati</taxon>
        <taxon>Actinomycetota</taxon>
        <taxon>Actinomycetes</taxon>
        <taxon>Pseudonocardiales</taxon>
        <taxon>Pseudonocardiaceae</taxon>
        <taxon>Pseudonocardia</taxon>
    </lineage>
</organism>
<dbReference type="GO" id="GO:0003677">
    <property type="term" value="F:DNA binding"/>
    <property type="evidence" value="ECO:0007669"/>
    <property type="project" value="InterPro"/>
</dbReference>
<dbReference type="PANTHER" id="PTHR16305:SF35">
    <property type="entry name" value="TRANSCRIPTIONAL ACTIVATOR DOMAIN"/>
    <property type="match status" value="1"/>
</dbReference>
<feature type="domain" description="HTH luxR-type" evidence="3">
    <location>
        <begin position="867"/>
        <end position="929"/>
    </location>
</feature>
<proteinExistence type="predicted"/>
<keyword evidence="1" id="KW-0547">Nucleotide-binding</keyword>
<dbReference type="SMART" id="SM00421">
    <property type="entry name" value="HTH_LUXR"/>
    <property type="match status" value="1"/>
</dbReference>